<dbReference type="OrthoDB" id="258495at2759"/>
<evidence type="ECO:0000256" key="1">
    <source>
        <dbReference type="ARBA" id="ARBA00022801"/>
    </source>
</evidence>
<dbReference type="GO" id="GO:0004115">
    <property type="term" value="F:3',5'-cyclic-AMP phosphodiesterase activity"/>
    <property type="evidence" value="ECO:0007669"/>
    <property type="project" value="UniProtKB-UniRule"/>
</dbReference>
<protein>
    <recommendedName>
        <fullName evidence="7">3',5'-cyclic-nucleotide phosphodiesterase</fullName>
    </recommendedName>
</protein>
<evidence type="ECO:0000256" key="4">
    <source>
        <dbReference type="PIRNR" id="PIRNR000962"/>
    </source>
</evidence>
<keyword evidence="1 4" id="KW-0378">Hydrolase</keyword>
<gene>
    <name evidence="5" type="ORF">CANVERA_P4247</name>
</gene>
<evidence type="ECO:0000256" key="3">
    <source>
        <dbReference type="ARBA" id="ARBA00025762"/>
    </source>
</evidence>
<dbReference type="GO" id="GO:0006198">
    <property type="term" value="P:cAMP catabolic process"/>
    <property type="evidence" value="ECO:0007669"/>
    <property type="project" value="UniProtKB-UniRule"/>
</dbReference>
<accession>A0A9W4XBQ8</accession>
<keyword evidence="2 4" id="KW-0114">cAMP</keyword>
<dbReference type="Pfam" id="PF02112">
    <property type="entry name" value="PDEase_II"/>
    <property type="match status" value="1"/>
</dbReference>
<dbReference type="Proteomes" id="UP001152885">
    <property type="component" value="Unassembled WGS sequence"/>
</dbReference>
<dbReference type="PROSITE" id="PS00607">
    <property type="entry name" value="PDEASE_II"/>
    <property type="match status" value="1"/>
</dbReference>
<dbReference type="InterPro" id="IPR000396">
    <property type="entry name" value="Pdiesterase2"/>
</dbReference>
<evidence type="ECO:0000313" key="6">
    <source>
        <dbReference type="Proteomes" id="UP001152885"/>
    </source>
</evidence>
<dbReference type="PIRSF" id="PIRSF000962">
    <property type="entry name" value="Cyc_nuc_PDEase"/>
    <property type="match status" value="1"/>
</dbReference>
<proteinExistence type="inferred from homology"/>
<dbReference type="SUPFAM" id="SSF56281">
    <property type="entry name" value="Metallo-hydrolase/oxidoreductase"/>
    <property type="match status" value="1"/>
</dbReference>
<reference evidence="5" key="1">
    <citation type="submission" date="2022-12" db="EMBL/GenBank/DDBJ databases">
        <authorList>
            <person name="Brejova B."/>
        </authorList>
    </citation>
    <scope>NUCLEOTIDE SEQUENCE</scope>
</reference>
<dbReference type="EMBL" id="CANTUO010000005">
    <property type="protein sequence ID" value="CAI5759736.1"/>
    <property type="molecule type" value="Genomic_DNA"/>
</dbReference>
<dbReference type="CDD" id="cd07735">
    <property type="entry name" value="class_II_PDE_MBL-fold"/>
    <property type="match status" value="1"/>
</dbReference>
<organism evidence="5 6">
    <name type="scientific">Candida verbasci</name>
    <dbReference type="NCBI Taxonomy" id="1227364"/>
    <lineage>
        <taxon>Eukaryota</taxon>
        <taxon>Fungi</taxon>
        <taxon>Dikarya</taxon>
        <taxon>Ascomycota</taxon>
        <taxon>Saccharomycotina</taxon>
        <taxon>Pichiomycetes</taxon>
        <taxon>Debaryomycetaceae</taxon>
        <taxon>Candida/Lodderomyces clade</taxon>
        <taxon>Candida</taxon>
    </lineage>
</organism>
<keyword evidence="6" id="KW-1185">Reference proteome</keyword>
<name>A0A9W4XBQ8_9ASCO</name>
<comment type="caution">
    <text evidence="5">The sequence shown here is derived from an EMBL/GenBank/DDBJ whole genome shotgun (WGS) entry which is preliminary data.</text>
</comment>
<dbReference type="Gene3D" id="3.60.15.10">
    <property type="entry name" value="Ribonuclease Z/Hydroxyacylglutathione hydrolase-like"/>
    <property type="match status" value="1"/>
</dbReference>
<dbReference type="PANTHER" id="PTHR28283:SF1">
    <property type="entry name" value="3',5'-CYCLIC-NUCLEOTIDE PHOSPHODIESTERASE 1"/>
    <property type="match status" value="1"/>
</dbReference>
<dbReference type="PRINTS" id="PR00388">
    <property type="entry name" value="PDIESTERASE2"/>
</dbReference>
<dbReference type="InterPro" id="IPR024225">
    <property type="entry name" value="cAMP-PdiesteraseII_CS"/>
</dbReference>
<dbReference type="PANTHER" id="PTHR28283">
    <property type="entry name" value="3',5'-CYCLIC-NUCLEOTIDE PHOSPHODIESTERASE 1"/>
    <property type="match status" value="1"/>
</dbReference>
<dbReference type="GO" id="GO:1902660">
    <property type="term" value="P:negative regulation of glucose mediated signaling pathway"/>
    <property type="evidence" value="ECO:0007669"/>
    <property type="project" value="TreeGrafter"/>
</dbReference>
<comment type="similarity">
    <text evidence="3 4">Belongs to the cyclic nucleotide phosphodiesterase class-II family.</text>
</comment>
<evidence type="ECO:0000256" key="2">
    <source>
        <dbReference type="ARBA" id="ARBA00023149"/>
    </source>
</evidence>
<evidence type="ECO:0000313" key="5">
    <source>
        <dbReference type="EMBL" id="CAI5759736.1"/>
    </source>
</evidence>
<sequence>MFEITFLGTSGGPLESFTCSLIIKPEDITYETLSIDDQNNLDSLICIDGGSGIASLTSIIYQESKYKTSKCNLLDYYDDSEDIQYYYNTNNLKITTPFINLNQLQCINYTKKLFNKLNNFLITHPHLDHVNGVVINSAGYTTEKNYIPKLIYGSKYTTTSLQSNYFNGIVWPNMPSFNVVNLIELKFKKKYTIGNYTVIMFPLSHGELNIIEDYQRKTHTDKRSSSVTTIPQGINLKDFNNARKSSTASQSSSLNEDNMDINEVSKNHYLSSAYLIELNSSFLLIFGDFESDLISQLNYNLNIWKFISPLIINKQLKAIILECSNGLETNENELYGHLTPKHIIEELKILEKQCKLIDENIEKPLKGLNILINHVKEPILSNNDENFKDPRKQILQNLLKLNESEKLGVDFSIALGGTSIIV</sequence>
<dbReference type="InterPro" id="IPR036866">
    <property type="entry name" value="RibonucZ/Hydroxyglut_hydro"/>
</dbReference>
<dbReference type="AlphaFoldDB" id="A0A9W4XBQ8"/>
<dbReference type="GO" id="GO:0047555">
    <property type="term" value="F:3',5'-cyclic-GMP phosphodiesterase activity"/>
    <property type="evidence" value="ECO:0007669"/>
    <property type="project" value="TreeGrafter"/>
</dbReference>
<evidence type="ECO:0008006" key="7">
    <source>
        <dbReference type="Google" id="ProtNLM"/>
    </source>
</evidence>